<dbReference type="RefSeq" id="WP_053409846.1">
    <property type="nucleotide sequence ID" value="NZ_LHPI01000013.1"/>
</dbReference>
<dbReference type="AlphaFoldDB" id="A0A0M0HYJ2"/>
<organism evidence="1 2">
    <name type="scientific">Vibrio hepatarius</name>
    <dbReference type="NCBI Taxonomy" id="171383"/>
    <lineage>
        <taxon>Bacteria</taxon>
        <taxon>Pseudomonadati</taxon>
        <taxon>Pseudomonadota</taxon>
        <taxon>Gammaproteobacteria</taxon>
        <taxon>Vibrionales</taxon>
        <taxon>Vibrionaceae</taxon>
        <taxon>Vibrio</taxon>
        <taxon>Vibrio oreintalis group</taxon>
    </lineage>
</organism>
<dbReference type="OrthoDB" id="9951058at2"/>
<name>A0A0M0HYJ2_9VIBR</name>
<sequence>MRNTSVEFSGSQNQTPFSILTGINGTKGHSTANVAHVKKASSKAAGGFKPLAPWYAAVKPQELILSQSVRNNLGYKREDVYQDTIIEKTSFWEALALFGLKHGMLTEFDIENLIEAPIGTTKQVSAAKELGKKVLGFYQTGLTDQQYKIEACFKAFEAPVSIRADIAHWYVTPTESNWGFDLTLDEDECYGEDYDELDQSFNDLSIRIEHCSRVSALSFDLDQFSPSVGTMYFQTLRLLSLMNFKTMALEYCDTEGTLEAYAEIFKVFDLTSEQVQKITGCDEDSIEEVLNDINPLIFKAIGSHDEYIDLHNVINAALYYKATVATKWYQKDTPFYRGQSVIMNAMGLLETVNKIRPNPLNPNDVKGIAALKTALRTVIELGHEAYDSPWLLGSDNPIDCFAFITTGSDIEKYTLEVENEHRQSIGECGALRLDLSANDTGLRTIENIHLADKCLMLLASV</sequence>
<dbReference type="STRING" id="171383.AKJ31_14575"/>
<dbReference type="PATRIC" id="fig|171383.3.peg.2981"/>
<comment type="caution">
    <text evidence="1">The sequence shown here is derived from an EMBL/GenBank/DDBJ whole genome shotgun (WGS) entry which is preliminary data.</text>
</comment>
<reference evidence="2" key="1">
    <citation type="submission" date="2015-08" db="EMBL/GenBank/DDBJ databases">
        <title>Vibrio galatheae sp. nov., a novel member of the Vibrionaceae family isolated from the Solomon Islands.</title>
        <authorList>
            <person name="Giubergia S."/>
            <person name="Machado H."/>
            <person name="Mateiu R.V."/>
            <person name="Gram L."/>
        </authorList>
    </citation>
    <scope>NUCLEOTIDE SEQUENCE [LARGE SCALE GENOMIC DNA]</scope>
    <source>
        <strain evidence="2">DSM 19134</strain>
    </source>
</reference>
<dbReference type="Proteomes" id="UP000037530">
    <property type="component" value="Unassembled WGS sequence"/>
</dbReference>
<dbReference type="EMBL" id="LHPI01000013">
    <property type="protein sequence ID" value="KOO06922.1"/>
    <property type="molecule type" value="Genomic_DNA"/>
</dbReference>
<keyword evidence="2" id="KW-1185">Reference proteome</keyword>
<accession>A0A0M0HYJ2</accession>
<evidence type="ECO:0000313" key="2">
    <source>
        <dbReference type="Proteomes" id="UP000037530"/>
    </source>
</evidence>
<gene>
    <name evidence="1" type="ORF">AKJ31_14575</name>
</gene>
<evidence type="ECO:0000313" key="1">
    <source>
        <dbReference type="EMBL" id="KOO06922.1"/>
    </source>
</evidence>
<protein>
    <submittedName>
        <fullName evidence="1">Uncharacterized protein</fullName>
    </submittedName>
</protein>
<proteinExistence type="predicted"/>